<proteinExistence type="predicted"/>
<protein>
    <submittedName>
        <fullName evidence="1">Uncharacterized protein</fullName>
    </submittedName>
</protein>
<evidence type="ECO:0000313" key="2">
    <source>
        <dbReference type="Proteomes" id="UP000035740"/>
    </source>
</evidence>
<reference evidence="1 2" key="1">
    <citation type="journal article" date="2014" name="Nature">
        <title>The genome of the recently domesticated crop plant sugar beet (Beta vulgaris).</title>
        <authorList>
            <person name="Dohm J.C."/>
            <person name="Minoche A.E."/>
            <person name="Holtgrawe D."/>
            <person name="Capella-Gutierrez S."/>
            <person name="Zakrzewski F."/>
            <person name="Tafer H."/>
            <person name="Rupp O."/>
            <person name="Sorensen T.R."/>
            <person name="Stracke R."/>
            <person name="Reinhardt R."/>
            <person name="Goesmann A."/>
            <person name="Kraft T."/>
            <person name="Schulz B."/>
            <person name="Stadler P.F."/>
            <person name="Schmidt T."/>
            <person name="Gabaldon T."/>
            <person name="Lehrach H."/>
            <person name="Weisshaar B."/>
            <person name="Himmelbauer H."/>
        </authorList>
    </citation>
    <scope>NUCLEOTIDE SEQUENCE [LARGE SCALE GENOMIC DNA]</scope>
    <source>
        <tissue evidence="1">Taproot</tissue>
    </source>
</reference>
<evidence type="ECO:0000313" key="1">
    <source>
        <dbReference type="EMBL" id="KMS94565.1"/>
    </source>
</evidence>
<keyword evidence="2" id="KW-1185">Reference proteome</keyword>
<sequence>MYSFLRSRWNLAVESKVQSMQSAGGKPLNDRDRASLTLELQNQMENQFAAKLADLRARSFWCISRIFSLGSVLEDAIIAEENWLDWALQSEAQGVPVLQMM</sequence>
<dbReference type="Gramene" id="KMS94565">
    <property type="protein sequence ID" value="KMS94565"/>
    <property type="gene ID" value="BVRB_020130"/>
</dbReference>
<dbReference type="EMBL" id="KQ092452">
    <property type="protein sequence ID" value="KMS94565.1"/>
    <property type="molecule type" value="Genomic_DNA"/>
</dbReference>
<gene>
    <name evidence="1" type="ORF">BVRB_020130</name>
</gene>
<name>A0A0J8DUT1_BETVV</name>
<dbReference type="AlphaFoldDB" id="A0A0J8DUT1"/>
<organism evidence="1 2">
    <name type="scientific">Beta vulgaris subsp. vulgaris</name>
    <name type="common">Beet</name>
    <dbReference type="NCBI Taxonomy" id="3555"/>
    <lineage>
        <taxon>Eukaryota</taxon>
        <taxon>Viridiplantae</taxon>
        <taxon>Streptophyta</taxon>
        <taxon>Embryophyta</taxon>
        <taxon>Tracheophyta</taxon>
        <taxon>Spermatophyta</taxon>
        <taxon>Magnoliopsida</taxon>
        <taxon>eudicotyledons</taxon>
        <taxon>Gunneridae</taxon>
        <taxon>Pentapetalae</taxon>
        <taxon>Caryophyllales</taxon>
        <taxon>Chenopodiaceae</taxon>
        <taxon>Betoideae</taxon>
        <taxon>Beta</taxon>
    </lineage>
</organism>
<dbReference type="Proteomes" id="UP000035740">
    <property type="component" value="Unassembled WGS sequence"/>
</dbReference>
<accession>A0A0J8DUT1</accession>
<feature type="non-terminal residue" evidence="1">
    <location>
        <position position="101"/>
    </location>
</feature>